<dbReference type="AlphaFoldDB" id="A0A6L6PAN9"/>
<evidence type="ECO:0000313" key="1">
    <source>
        <dbReference type="EMBL" id="MTV36012.1"/>
    </source>
</evidence>
<dbReference type="Pfam" id="PF10932">
    <property type="entry name" value="DUF2783"/>
    <property type="match status" value="1"/>
</dbReference>
<sequence length="71" mass="8056">MTKQLNLSQNLDDYDDFYELLVDTHQDLDDAQSAMLNAEVILLLSNHIGDMDVLSQAFRIARDNVAAHPPR</sequence>
<dbReference type="InterPro" id="IPR021233">
    <property type="entry name" value="DUF2783"/>
</dbReference>
<reference evidence="1 2" key="1">
    <citation type="submission" date="2019-11" db="EMBL/GenBank/DDBJ databases">
        <title>Type strains purchased from KCTC, JCM and DSMZ.</title>
        <authorList>
            <person name="Lu H."/>
        </authorList>
    </citation>
    <scope>NUCLEOTIDE SEQUENCE [LARGE SCALE GENOMIC DNA]</scope>
    <source>
        <strain evidence="1 2">KCTC 22382</strain>
    </source>
</reference>
<dbReference type="RefSeq" id="WP_155461377.1">
    <property type="nucleotide sequence ID" value="NZ_WNKY01000001.1"/>
</dbReference>
<dbReference type="EMBL" id="WNKY01000001">
    <property type="protein sequence ID" value="MTV36012.1"/>
    <property type="molecule type" value="Genomic_DNA"/>
</dbReference>
<evidence type="ECO:0000313" key="2">
    <source>
        <dbReference type="Proteomes" id="UP000475582"/>
    </source>
</evidence>
<dbReference type="OrthoDB" id="6460891at2"/>
<proteinExistence type="predicted"/>
<dbReference type="Proteomes" id="UP000475582">
    <property type="component" value="Unassembled WGS sequence"/>
</dbReference>
<keyword evidence="2" id="KW-1185">Reference proteome</keyword>
<name>A0A6L6PAN9_9BURK</name>
<gene>
    <name evidence="1" type="ORF">GM676_00245</name>
</gene>
<protein>
    <submittedName>
        <fullName evidence="1">DUF2783 domain-containing protein</fullName>
    </submittedName>
</protein>
<accession>A0A6L6PAN9</accession>
<comment type="caution">
    <text evidence="1">The sequence shown here is derived from an EMBL/GenBank/DDBJ whole genome shotgun (WGS) entry which is preliminary data.</text>
</comment>
<organism evidence="1 2">
    <name type="scientific">Duganella radicis</name>
    <dbReference type="NCBI Taxonomy" id="551988"/>
    <lineage>
        <taxon>Bacteria</taxon>
        <taxon>Pseudomonadati</taxon>
        <taxon>Pseudomonadota</taxon>
        <taxon>Betaproteobacteria</taxon>
        <taxon>Burkholderiales</taxon>
        <taxon>Oxalobacteraceae</taxon>
        <taxon>Telluria group</taxon>
        <taxon>Duganella</taxon>
    </lineage>
</organism>